<reference evidence="2" key="1">
    <citation type="submission" date="2023-04" db="EMBL/GenBank/DDBJ databases">
        <title>Phytophthora fragariaefolia NBRC 109709.</title>
        <authorList>
            <person name="Ichikawa N."/>
            <person name="Sato H."/>
            <person name="Tonouchi N."/>
        </authorList>
    </citation>
    <scope>NUCLEOTIDE SEQUENCE</scope>
    <source>
        <strain evidence="2">NBRC 109709</strain>
    </source>
</reference>
<proteinExistence type="predicted"/>
<sequence>MHPLQNVHANGSKGTPIWYRQDSELTELHSVARKYTIRPVNVSRFMDISVCTPTSKQSQKLMIHPEQDVTDATTGRLRTNNRYSHLEEIERGTGTDQHHQQTTTTQTATRQVIDLRSSSSLNDSPDD</sequence>
<dbReference type="EMBL" id="BSXT01000251">
    <property type="protein sequence ID" value="GMF22428.1"/>
    <property type="molecule type" value="Genomic_DNA"/>
</dbReference>
<protein>
    <submittedName>
        <fullName evidence="2">Unnamed protein product</fullName>
    </submittedName>
</protein>
<evidence type="ECO:0000256" key="1">
    <source>
        <dbReference type="SAM" id="MobiDB-lite"/>
    </source>
</evidence>
<evidence type="ECO:0000313" key="2">
    <source>
        <dbReference type="EMBL" id="GMF22428.1"/>
    </source>
</evidence>
<dbReference type="Proteomes" id="UP001165121">
    <property type="component" value="Unassembled WGS sequence"/>
</dbReference>
<comment type="caution">
    <text evidence="2">The sequence shown here is derived from an EMBL/GenBank/DDBJ whole genome shotgun (WGS) entry which is preliminary data.</text>
</comment>
<feature type="region of interest" description="Disordered" evidence="1">
    <location>
        <begin position="89"/>
        <end position="109"/>
    </location>
</feature>
<keyword evidence="3" id="KW-1185">Reference proteome</keyword>
<accession>A0A9W6TZ46</accession>
<feature type="compositionally biased region" description="Low complexity" evidence="1">
    <location>
        <begin position="100"/>
        <end position="109"/>
    </location>
</feature>
<organism evidence="2 3">
    <name type="scientific">Phytophthora fragariaefolia</name>
    <dbReference type="NCBI Taxonomy" id="1490495"/>
    <lineage>
        <taxon>Eukaryota</taxon>
        <taxon>Sar</taxon>
        <taxon>Stramenopiles</taxon>
        <taxon>Oomycota</taxon>
        <taxon>Peronosporomycetes</taxon>
        <taxon>Peronosporales</taxon>
        <taxon>Peronosporaceae</taxon>
        <taxon>Phytophthora</taxon>
    </lineage>
</organism>
<dbReference type="AlphaFoldDB" id="A0A9W6TZ46"/>
<evidence type="ECO:0000313" key="3">
    <source>
        <dbReference type="Proteomes" id="UP001165121"/>
    </source>
</evidence>
<gene>
    <name evidence="2" type="ORF">Pfra01_000329400</name>
</gene>
<feature type="compositionally biased region" description="Basic and acidic residues" evidence="1">
    <location>
        <begin position="89"/>
        <end position="99"/>
    </location>
</feature>
<name>A0A9W6TZ46_9STRA</name>